<dbReference type="EMBL" id="JAKROA010000002">
    <property type="protein sequence ID" value="KAL5110757.1"/>
    <property type="molecule type" value="Genomic_DNA"/>
</dbReference>
<gene>
    <name evidence="2" type="ORF">TcWFU_005993</name>
    <name evidence="3" type="ORF">TcWFU_008093</name>
</gene>
<evidence type="ECO:0000313" key="4">
    <source>
        <dbReference type="Proteomes" id="UP001651158"/>
    </source>
</evidence>
<evidence type="ECO:0000313" key="3">
    <source>
        <dbReference type="EMBL" id="KAL5110757.1"/>
    </source>
</evidence>
<evidence type="ECO:0000313" key="2">
    <source>
        <dbReference type="EMBL" id="KAL5110479.1"/>
    </source>
</evidence>
<dbReference type="Proteomes" id="UP001651158">
    <property type="component" value="Unassembled WGS sequence"/>
</dbReference>
<accession>A0ABR4QL86</accession>
<comment type="caution">
    <text evidence="2">The sequence shown here is derived from an EMBL/GenBank/DDBJ whole genome shotgun (WGS) entry which is preliminary data.</text>
</comment>
<sequence length="139" mass="15110">MIIARVNTRSGDLGGRRANSGGPRASSVKARRQMPFLHYSRVECAHHSDCDVPPTKESQWKRNNKDGAIGCSACYHMRSVSLACRVHDGLILFSFFHVNVEAAGATTRASNCPVFPDAGVVDDHVARVTTPLSYALIVD</sequence>
<feature type="region of interest" description="Disordered" evidence="1">
    <location>
        <begin position="6"/>
        <end position="27"/>
    </location>
</feature>
<evidence type="ECO:0000256" key="1">
    <source>
        <dbReference type="SAM" id="MobiDB-lite"/>
    </source>
</evidence>
<reference evidence="2 4" key="1">
    <citation type="journal article" date="2022" name="Front. Cell. Infect. Microbiol.">
        <title>The Genomes of Two Strains of Taenia crassiceps the Animal Model for the Study of Human Cysticercosis.</title>
        <authorList>
            <person name="Bobes R.J."/>
            <person name="Estrada K."/>
            <person name="Rios-Valencia D.G."/>
            <person name="Calderon-Gallegos A."/>
            <person name="de la Torre P."/>
            <person name="Carrero J.C."/>
            <person name="Sanchez-Flores A."/>
            <person name="Laclette J.P."/>
        </authorList>
    </citation>
    <scope>NUCLEOTIDE SEQUENCE [LARGE SCALE GENOMIC DNA]</scope>
    <source>
        <strain evidence="2">WFUcys</strain>
    </source>
</reference>
<protein>
    <submittedName>
        <fullName evidence="2">Uncharacterized protein</fullName>
    </submittedName>
</protein>
<name>A0ABR4QL86_9CEST</name>
<reference evidence="2" key="2">
    <citation type="submission" date="2024-12" db="EMBL/GenBank/DDBJ databases">
        <authorList>
            <person name="Estrada K."/>
            <person name="Bobes R.J."/>
            <person name="Sanchez-Flores A."/>
            <person name="Laclette J.P."/>
        </authorList>
    </citation>
    <scope>NUCLEOTIDE SEQUENCE</scope>
    <source>
        <strain evidence="2">WFUcys</strain>
        <tissue evidence="2">Peritoneal cavity of infected mice</tissue>
    </source>
</reference>
<dbReference type="EMBL" id="JAKROA010000002">
    <property type="protein sequence ID" value="KAL5110479.1"/>
    <property type="molecule type" value="Genomic_DNA"/>
</dbReference>
<proteinExistence type="predicted"/>
<keyword evidence="4" id="KW-1185">Reference proteome</keyword>
<organism evidence="2 4">
    <name type="scientific">Taenia crassiceps</name>
    <dbReference type="NCBI Taxonomy" id="6207"/>
    <lineage>
        <taxon>Eukaryota</taxon>
        <taxon>Metazoa</taxon>
        <taxon>Spiralia</taxon>
        <taxon>Lophotrochozoa</taxon>
        <taxon>Platyhelminthes</taxon>
        <taxon>Cestoda</taxon>
        <taxon>Eucestoda</taxon>
        <taxon>Cyclophyllidea</taxon>
        <taxon>Taeniidae</taxon>
        <taxon>Taenia</taxon>
    </lineage>
</organism>